<accession>A0AAE0CWD0</accession>
<keyword evidence="3" id="KW-1185">Reference proteome</keyword>
<sequence>MRNYGLQPTPVTLSGLLSCDFLNICEGIQLQALAVKNGLLFVDSFLGTALSCLYSRHVCLSESVCAFEDMPRKSLVTFNSLISIFRQHGFAEYSMVLFREHVNEEAQLMTHERLIARFNPSVVLELGQPSTNMATSKSRNANNSNYNNSYQNQNQNQGRGRGNNNYLSGEGRYRGRGG</sequence>
<dbReference type="AlphaFoldDB" id="A0AAE0CWD0"/>
<protein>
    <submittedName>
        <fullName evidence="2">Uncharacterized protein</fullName>
    </submittedName>
</protein>
<feature type="compositionally biased region" description="Low complexity" evidence="1">
    <location>
        <begin position="138"/>
        <end position="166"/>
    </location>
</feature>
<feature type="region of interest" description="Disordered" evidence="1">
    <location>
        <begin position="132"/>
        <end position="178"/>
    </location>
</feature>
<dbReference type="Gene3D" id="1.25.40.10">
    <property type="entry name" value="Tetratricopeptide repeat domain"/>
    <property type="match status" value="1"/>
</dbReference>
<dbReference type="PROSITE" id="PS51257">
    <property type="entry name" value="PROKAR_LIPOPROTEIN"/>
    <property type="match status" value="1"/>
</dbReference>
<reference evidence="2" key="1">
    <citation type="journal article" date="2023" name="Plant J.">
        <title>Genome sequences and population genomics provide insights into the demographic history, inbreeding, and mutation load of two 'living fossil' tree species of Dipteronia.</title>
        <authorList>
            <person name="Feng Y."/>
            <person name="Comes H.P."/>
            <person name="Chen J."/>
            <person name="Zhu S."/>
            <person name="Lu R."/>
            <person name="Zhang X."/>
            <person name="Li P."/>
            <person name="Qiu J."/>
            <person name="Olsen K.M."/>
            <person name="Qiu Y."/>
        </authorList>
    </citation>
    <scope>NUCLEOTIDE SEQUENCE</scope>
    <source>
        <strain evidence="2">KIB01</strain>
    </source>
</reference>
<name>A0AAE0CWD0_9ROSI</name>
<evidence type="ECO:0000256" key="1">
    <source>
        <dbReference type="SAM" id="MobiDB-lite"/>
    </source>
</evidence>
<gene>
    <name evidence="2" type="ORF">Ddye_004418</name>
</gene>
<dbReference type="GO" id="GO:0009451">
    <property type="term" value="P:RNA modification"/>
    <property type="evidence" value="ECO:0007669"/>
    <property type="project" value="InterPro"/>
</dbReference>
<dbReference type="EMBL" id="JANJYI010000001">
    <property type="protein sequence ID" value="KAK2665844.1"/>
    <property type="molecule type" value="Genomic_DNA"/>
</dbReference>
<evidence type="ECO:0000313" key="3">
    <source>
        <dbReference type="Proteomes" id="UP001280121"/>
    </source>
</evidence>
<dbReference type="PANTHER" id="PTHR47926">
    <property type="entry name" value="PENTATRICOPEPTIDE REPEAT-CONTAINING PROTEIN"/>
    <property type="match status" value="1"/>
</dbReference>
<proteinExistence type="predicted"/>
<dbReference type="PANTHER" id="PTHR47926:SF433">
    <property type="entry name" value="PENTATRICOPEPTIDE REPEAT-CONTAINING PROTEIN"/>
    <property type="match status" value="1"/>
</dbReference>
<dbReference type="GO" id="GO:0003723">
    <property type="term" value="F:RNA binding"/>
    <property type="evidence" value="ECO:0007669"/>
    <property type="project" value="InterPro"/>
</dbReference>
<organism evidence="2 3">
    <name type="scientific">Dipteronia dyeriana</name>
    <dbReference type="NCBI Taxonomy" id="168575"/>
    <lineage>
        <taxon>Eukaryota</taxon>
        <taxon>Viridiplantae</taxon>
        <taxon>Streptophyta</taxon>
        <taxon>Embryophyta</taxon>
        <taxon>Tracheophyta</taxon>
        <taxon>Spermatophyta</taxon>
        <taxon>Magnoliopsida</taxon>
        <taxon>eudicotyledons</taxon>
        <taxon>Gunneridae</taxon>
        <taxon>Pentapetalae</taxon>
        <taxon>rosids</taxon>
        <taxon>malvids</taxon>
        <taxon>Sapindales</taxon>
        <taxon>Sapindaceae</taxon>
        <taxon>Hippocastanoideae</taxon>
        <taxon>Acereae</taxon>
        <taxon>Dipteronia</taxon>
    </lineage>
</organism>
<evidence type="ECO:0000313" key="2">
    <source>
        <dbReference type="EMBL" id="KAK2665844.1"/>
    </source>
</evidence>
<comment type="caution">
    <text evidence="2">The sequence shown here is derived from an EMBL/GenBank/DDBJ whole genome shotgun (WGS) entry which is preliminary data.</text>
</comment>
<dbReference type="InterPro" id="IPR046960">
    <property type="entry name" value="PPR_At4g14850-like_plant"/>
</dbReference>
<dbReference type="InterPro" id="IPR011990">
    <property type="entry name" value="TPR-like_helical_dom_sf"/>
</dbReference>
<dbReference type="Proteomes" id="UP001280121">
    <property type="component" value="Unassembled WGS sequence"/>
</dbReference>